<dbReference type="InterPro" id="IPR008422">
    <property type="entry name" value="KN_HD"/>
</dbReference>
<evidence type="ECO:0000256" key="3">
    <source>
        <dbReference type="ARBA" id="ARBA00023242"/>
    </source>
</evidence>
<evidence type="ECO:0000313" key="9">
    <source>
        <dbReference type="Proteomes" id="UP000663829"/>
    </source>
</evidence>
<dbReference type="Pfam" id="PF05920">
    <property type="entry name" value="Homeobox_KN"/>
    <property type="match status" value="1"/>
</dbReference>
<accession>A0A814KDR5</accession>
<dbReference type="InterPro" id="IPR009057">
    <property type="entry name" value="Homeodomain-like_sf"/>
</dbReference>
<dbReference type="GO" id="GO:0006355">
    <property type="term" value="P:regulation of DNA-templated transcription"/>
    <property type="evidence" value="ECO:0007669"/>
    <property type="project" value="InterPro"/>
</dbReference>
<dbReference type="InterPro" id="IPR050224">
    <property type="entry name" value="TALE_homeobox"/>
</dbReference>
<keyword evidence="2 4" id="KW-0371">Homeobox</keyword>
<comment type="caution">
    <text evidence="7">The sequence shown here is derived from an EMBL/GenBank/DDBJ whole genome shotgun (WGS) entry which is preliminary data.</text>
</comment>
<dbReference type="Gene3D" id="1.10.10.60">
    <property type="entry name" value="Homeodomain-like"/>
    <property type="match status" value="1"/>
</dbReference>
<evidence type="ECO:0000259" key="6">
    <source>
        <dbReference type="PROSITE" id="PS50071"/>
    </source>
</evidence>
<dbReference type="EMBL" id="CAJNOQ010004218">
    <property type="protein sequence ID" value="CAF1049661.1"/>
    <property type="molecule type" value="Genomic_DNA"/>
</dbReference>
<feature type="region of interest" description="Disordered" evidence="5">
    <location>
        <begin position="28"/>
        <end position="54"/>
    </location>
</feature>
<dbReference type="SUPFAM" id="SSF46689">
    <property type="entry name" value="Homeodomain-like"/>
    <property type="match status" value="1"/>
</dbReference>
<dbReference type="SMART" id="SM00389">
    <property type="entry name" value="HOX"/>
    <property type="match status" value="1"/>
</dbReference>
<dbReference type="CDD" id="cd00086">
    <property type="entry name" value="homeodomain"/>
    <property type="match status" value="1"/>
</dbReference>
<sequence length="345" mass="39301">MFNSYICVREKKIMNGIKTEEQCYDSRNNSLPLSASSMELNETTTTEEDDEDEIDETTNELLKKTHDSGFVDASDEKEVTKVIRSYSNYTSTPLRPVTNNIREHIGESSSIIERHLSSDDTKFDDGKNCRNTRFLGSKAVAILDKWFHSNRDYPYPDDEKTEQLAFEAGITSKQVKKWFANKRVRSQSCYKPLYRSRKSRINSYQPTSAHIRPPILPPPTNYNYIINHNNIAPQSQQSASTFQNIVASSHPSQMPAWPLSFSPHQQYPFPNPFFNPMLMNPFTMMIMMNPLYAQQLLSTMASNGSILSAPTSQSPVQTTQAKQPQSSTPNTSSTTTSGKSRRFWM</sequence>
<dbReference type="GO" id="GO:0005634">
    <property type="term" value="C:nucleus"/>
    <property type="evidence" value="ECO:0007669"/>
    <property type="project" value="UniProtKB-SubCell"/>
</dbReference>
<dbReference type="InterPro" id="IPR001356">
    <property type="entry name" value="HD"/>
</dbReference>
<evidence type="ECO:0000313" key="8">
    <source>
        <dbReference type="EMBL" id="CAF3819321.1"/>
    </source>
</evidence>
<feature type="compositionally biased region" description="Polar residues" evidence="5">
    <location>
        <begin position="28"/>
        <end position="38"/>
    </location>
</feature>
<keyword evidence="3 4" id="KW-0539">Nucleus</keyword>
<evidence type="ECO:0000313" key="7">
    <source>
        <dbReference type="EMBL" id="CAF1049661.1"/>
    </source>
</evidence>
<keyword evidence="1 4" id="KW-0238">DNA-binding</keyword>
<gene>
    <name evidence="7" type="ORF">GPM918_LOCUS16215</name>
    <name evidence="8" type="ORF">SRO942_LOCUS16215</name>
</gene>
<dbReference type="PROSITE" id="PS50071">
    <property type="entry name" value="HOMEOBOX_2"/>
    <property type="match status" value="1"/>
</dbReference>
<feature type="compositionally biased region" description="Acidic residues" evidence="5">
    <location>
        <begin position="45"/>
        <end position="54"/>
    </location>
</feature>
<feature type="compositionally biased region" description="Low complexity" evidence="5">
    <location>
        <begin position="326"/>
        <end position="337"/>
    </location>
</feature>
<dbReference type="EMBL" id="CAJOBC010004218">
    <property type="protein sequence ID" value="CAF3819321.1"/>
    <property type="molecule type" value="Genomic_DNA"/>
</dbReference>
<proteinExistence type="predicted"/>
<keyword evidence="9" id="KW-1185">Reference proteome</keyword>
<dbReference type="OrthoDB" id="4187154at2759"/>
<dbReference type="AlphaFoldDB" id="A0A814KDR5"/>
<organism evidence="7 9">
    <name type="scientific">Didymodactylos carnosus</name>
    <dbReference type="NCBI Taxonomy" id="1234261"/>
    <lineage>
        <taxon>Eukaryota</taxon>
        <taxon>Metazoa</taxon>
        <taxon>Spiralia</taxon>
        <taxon>Gnathifera</taxon>
        <taxon>Rotifera</taxon>
        <taxon>Eurotatoria</taxon>
        <taxon>Bdelloidea</taxon>
        <taxon>Philodinida</taxon>
        <taxon>Philodinidae</taxon>
        <taxon>Didymodactylos</taxon>
    </lineage>
</organism>
<feature type="compositionally biased region" description="Polar residues" evidence="5">
    <location>
        <begin position="308"/>
        <end position="325"/>
    </location>
</feature>
<dbReference type="GO" id="GO:0003677">
    <property type="term" value="F:DNA binding"/>
    <property type="evidence" value="ECO:0007669"/>
    <property type="project" value="UniProtKB-UniRule"/>
</dbReference>
<evidence type="ECO:0000256" key="4">
    <source>
        <dbReference type="PROSITE-ProRule" id="PRU00108"/>
    </source>
</evidence>
<dbReference type="PANTHER" id="PTHR11850">
    <property type="entry name" value="HOMEOBOX PROTEIN TRANSCRIPTION FACTORS"/>
    <property type="match status" value="1"/>
</dbReference>
<evidence type="ECO:0000256" key="5">
    <source>
        <dbReference type="SAM" id="MobiDB-lite"/>
    </source>
</evidence>
<comment type="subcellular location">
    <subcellularLocation>
        <location evidence="4">Nucleus</location>
    </subcellularLocation>
</comment>
<evidence type="ECO:0000256" key="2">
    <source>
        <dbReference type="ARBA" id="ARBA00023155"/>
    </source>
</evidence>
<protein>
    <recommendedName>
        <fullName evidence="6">Homeobox domain-containing protein</fullName>
    </recommendedName>
</protein>
<dbReference type="Proteomes" id="UP000681722">
    <property type="component" value="Unassembled WGS sequence"/>
</dbReference>
<name>A0A814KDR5_9BILA</name>
<feature type="region of interest" description="Disordered" evidence="5">
    <location>
        <begin position="308"/>
        <end position="345"/>
    </location>
</feature>
<feature type="DNA-binding region" description="Homeobox" evidence="4">
    <location>
        <begin position="128"/>
        <end position="190"/>
    </location>
</feature>
<feature type="domain" description="Homeobox" evidence="6">
    <location>
        <begin position="126"/>
        <end position="189"/>
    </location>
</feature>
<dbReference type="Proteomes" id="UP000663829">
    <property type="component" value="Unassembled WGS sequence"/>
</dbReference>
<reference evidence="7" key="1">
    <citation type="submission" date="2021-02" db="EMBL/GenBank/DDBJ databases">
        <authorList>
            <person name="Nowell W R."/>
        </authorList>
    </citation>
    <scope>NUCLEOTIDE SEQUENCE</scope>
</reference>
<evidence type="ECO:0000256" key="1">
    <source>
        <dbReference type="ARBA" id="ARBA00023125"/>
    </source>
</evidence>